<keyword evidence="2" id="KW-0732">Signal</keyword>
<evidence type="ECO:0000256" key="2">
    <source>
        <dbReference type="SAM" id="SignalP"/>
    </source>
</evidence>
<dbReference type="Proteomes" id="UP001648503">
    <property type="component" value="Unassembled WGS sequence"/>
</dbReference>
<gene>
    <name evidence="3" type="ORF">BASA50_009218</name>
</gene>
<protein>
    <submittedName>
        <fullName evidence="3">Uncharacterized protein</fullName>
    </submittedName>
</protein>
<name>A0ABQ8F339_9FUNG</name>
<feature type="chain" id="PRO_5047205637" evidence="2">
    <location>
        <begin position="19"/>
        <end position="308"/>
    </location>
</feature>
<keyword evidence="4" id="KW-1185">Reference proteome</keyword>
<organism evidence="3 4">
    <name type="scientific">Batrachochytrium salamandrivorans</name>
    <dbReference type="NCBI Taxonomy" id="1357716"/>
    <lineage>
        <taxon>Eukaryota</taxon>
        <taxon>Fungi</taxon>
        <taxon>Fungi incertae sedis</taxon>
        <taxon>Chytridiomycota</taxon>
        <taxon>Chytridiomycota incertae sedis</taxon>
        <taxon>Chytridiomycetes</taxon>
        <taxon>Rhizophydiales</taxon>
        <taxon>Rhizophydiales incertae sedis</taxon>
        <taxon>Batrachochytrium</taxon>
    </lineage>
</organism>
<sequence>MRVDTGIILSVLSFSVIAAVIPNGDDHGLLLVRRAVSPENRAVLWKRADEEQEGSNSSDSDTDGGGSSSNSPSRSRGSDKLSPFQSAARGVQLPIPKVFKGKKTSHTMQRDSKDIQKVITKLTQAVEGRQGKSAIDDIGKFLKISLESAKLLKNAYYSKVETPFAPPPQKFSSSKSLARELNRIQSTAKRLVKNYLKNIYTVIAYITKHPQNVMSELGKIMSRSTDMFKSLIVLCDDDYTILVSKMKDIDYSEYNQRVQEHVEQLKEDQDRVSNFYKIAKGKADSGVLKFKEKTPSKISTLKSRARGG</sequence>
<feature type="signal peptide" evidence="2">
    <location>
        <begin position="1"/>
        <end position="18"/>
    </location>
</feature>
<evidence type="ECO:0000313" key="4">
    <source>
        <dbReference type="Proteomes" id="UP001648503"/>
    </source>
</evidence>
<feature type="region of interest" description="Disordered" evidence="1">
    <location>
        <begin position="46"/>
        <end position="86"/>
    </location>
</feature>
<accession>A0ABQ8F339</accession>
<proteinExistence type="predicted"/>
<dbReference type="EMBL" id="JAFCIX010000426">
    <property type="protein sequence ID" value="KAH6590693.1"/>
    <property type="molecule type" value="Genomic_DNA"/>
</dbReference>
<evidence type="ECO:0000256" key="1">
    <source>
        <dbReference type="SAM" id="MobiDB-lite"/>
    </source>
</evidence>
<evidence type="ECO:0000313" key="3">
    <source>
        <dbReference type="EMBL" id="KAH6590693.1"/>
    </source>
</evidence>
<reference evidence="3 4" key="1">
    <citation type="submission" date="2021-02" db="EMBL/GenBank/DDBJ databases">
        <title>Variation within the Batrachochytrium salamandrivorans European outbreak.</title>
        <authorList>
            <person name="Kelly M."/>
            <person name="Pasmans F."/>
            <person name="Shea T.P."/>
            <person name="Munoz J.F."/>
            <person name="Carranza S."/>
            <person name="Cuomo C.A."/>
            <person name="Martel A."/>
        </authorList>
    </citation>
    <scope>NUCLEOTIDE SEQUENCE [LARGE SCALE GENOMIC DNA]</scope>
    <source>
        <strain evidence="3 4">AMFP18/2</strain>
    </source>
</reference>
<comment type="caution">
    <text evidence="3">The sequence shown here is derived from an EMBL/GenBank/DDBJ whole genome shotgun (WGS) entry which is preliminary data.</text>
</comment>